<gene>
    <name evidence="2" type="ORF">A0J61_00888</name>
</gene>
<proteinExistence type="predicted"/>
<organism evidence="2 3">
    <name type="scientific">Choanephora cucurbitarum</name>
    <dbReference type="NCBI Taxonomy" id="101091"/>
    <lineage>
        <taxon>Eukaryota</taxon>
        <taxon>Fungi</taxon>
        <taxon>Fungi incertae sedis</taxon>
        <taxon>Mucoromycota</taxon>
        <taxon>Mucoromycotina</taxon>
        <taxon>Mucoromycetes</taxon>
        <taxon>Mucorales</taxon>
        <taxon>Mucorineae</taxon>
        <taxon>Choanephoraceae</taxon>
        <taxon>Choanephoroideae</taxon>
        <taxon>Choanephora</taxon>
    </lineage>
</organism>
<evidence type="ECO:0000313" key="3">
    <source>
        <dbReference type="Proteomes" id="UP000093000"/>
    </source>
</evidence>
<accession>A0A1C7NPL2</accession>
<evidence type="ECO:0000313" key="2">
    <source>
        <dbReference type="EMBL" id="OBZ91065.1"/>
    </source>
</evidence>
<dbReference type="Proteomes" id="UP000093000">
    <property type="component" value="Unassembled WGS sequence"/>
</dbReference>
<comment type="caution">
    <text evidence="2">The sequence shown here is derived from an EMBL/GenBank/DDBJ whole genome shotgun (WGS) entry which is preliminary data.</text>
</comment>
<keyword evidence="3" id="KW-1185">Reference proteome</keyword>
<dbReference type="STRING" id="101091.A0A1C7NPL2"/>
<reference evidence="2 3" key="1">
    <citation type="submission" date="2016-03" db="EMBL/GenBank/DDBJ databases">
        <title>Choanephora cucurbitarum.</title>
        <authorList>
            <person name="Min B."/>
            <person name="Park H."/>
            <person name="Park J.-H."/>
            <person name="Shin H.-D."/>
            <person name="Choi I.-G."/>
        </authorList>
    </citation>
    <scope>NUCLEOTIDE SEQUENCE [LARGE SCALE GENOMIC DNA]</scope>
    <source>
        <strain evidence="2 3">KUS-F28377</strain>
    </source>
</reference>
<sequence length="121" mass="13381">MQHNDTNMNNGNKDLTYDTGLSQNPDTGYVNYDDVKQSDQTNTHESPKMSINPKQHAPVVTGRNDPEQIKESTVSDKQPNKEKKKPLNTGGDEHHIAEQPSQGLGGLTGEQPVGEVNFKRL</sequence>
<evidence type="ECO:0000256" key="1">
    <source>
        <dbReference type="SAM" id="MobiDB-lite"/>
    </source>
</evidence>
<dbReference type="InParanoid" id="A0A1C7NPL2"/>
<feature type="region of interest" description="Disordered" evidence="1">
    <location>
        <begin position="1"/>
        <end position="121"/>
    </location>
</feature>
<dbReference type="EMBL" id="LUGH01000023">
    <property type="protein sequence ID" value="OBZ91065.1"/>
    <property type="molecule type" value="Genomic_DNA"/>
</dbReference>
<dbReference type="AlphaFoldDB" id="A0A1C7NPL2"/>
<dbReference type="OrthoDB" id="2264036at2759"/>
<feature type="compositionally biased region" description="Basic and acidic residues" evidence="1">
    <location>
        <begin position="64"/>
        <end position="81"/>
    </location>
</feature>
<feature type="compositionally biased region" description="Polar residues" evidence="1">
    <location>
        <begin position="1"/>
        <end position="26"/>
    </location>
</feature>
<name>A0A1C7NPL2_9FUNG</name>
<protein>
    <submittedName>
        <fullName evidence="2">Uncharacterized protein</fullName>
    </submittedName>
</protein>